<evidence type="ECO:0000256" key="4">
    <source>
        <dbReference type="ARBA" id="ARBA00022771"/>
    </source>
</evidence>
<dbReference type="AlphaFoldDB" id="A0A7N8XL13"/>
<keyword evidence="8" id="KW-0804">Transcription</keyword>
<dbReference type="GO" id="GO:0008270">
    <property type="term" value="F:zinc ion binding"/>
    <property type="evidence" value="ECO:0007669"/>
    <property type="project" value="UniProtKB-KW"/>
</dbReference>
<evidence type="ECO:0000313" key="14">
    <source>
        <dbReference type="Proteomes" id="UP000261640"/>
    </source>
</evidence>
<dbReference type="InterPro" id="IPR001766">
    <property type="entry name" value="Fork_head_dom"/>
</dbReference>
<dbReference type="Ensembl" id="ENSMAMT00000061137.1">
    <property type="protein sequence ID" value="ENSMAMP00000051891.1"/>
    <property type="gene ID" value="ENSMAMG00000025081.1"/>
</dbReference>
<dbReference type="FunFam" id="1.10.10.10:FF:000010">
    <property type="entry name" value="Forkhead box P2 isoform B"/>
    <property type="match status" value="1"/>
</dbReference>
<reference evidence="13" key="1">
    <citation type="submission" date="2025-08" db="UniProtKB">
        <authorList>
            <consortium name="Ensembl"/>
        </authorList>
    </citation>
    <scope>IDENTIFICATION</scope>
</reference>
<dbReference type="GO" id="GO:0000978">
    <property type="term" value="F:RNA polymerase II cis-regulatory region sequence-specific DNA binding"/>
    <property type="evidence" value="ECO:0007669"/>
    <property type="project" value="TreeGrafter"/>
</dbReference>
<evidence type="ECO:0000256" key="11">
    <source>
        <dbReference type="SAM" id="Phobius"/>
    </source>
</evidence>
<comment type="subcellular location">
    <subcellularLocation>
        <location evidence="1 10">Nucleus</location>
    </subcellularLocation>
</comment>
<accession>A0A7N8XL13</accession>
<dbReference type="GO" id="GO:0001227">
    <property type="term" value="F:DNA-binding transcription repressor activity, RNA polymerase II-specific"/>
    <property type="evidence" value="ECO:0007669"/>
    <property type="project" value="TreeGrafter"/>
</dbReference>
<dbReference type="InParanoid" id="A0A7N8XL13"/>
<organism evidence="13 14">
    <name type="scientific">Mastacembelus armatus</name>
    <name type="common">zig-zag eel</name>
    <dbReference type="NCBI Taxonomy" id="205130"/>
    <lineage>
        <taxon>Eukaryota</taxon>
        <taxon>Metazoa</taxon>
        <taxon>Chordata</taxon>
        <taxon>Craniata</taxon>
        <taxon>Vertebrata</taxon>
        <taxon>Euteleostomi</taxon>
        <taxon>Actinopterygii</taxon>
        <taxon>Neopterygii</taxon>
        <taxon>Teleostei</taxon>
        <taxon>Neoteleostei</taxon>
        <taxon>Acanthomorphata</taxon>
        <taxon>Anabantaria</taxon>
        <taxon>Synbranchiformes</taxon>
        <taxon>Mastacembelidae</taxon>
        <taxon>Mastacembelus</taxon>
    </lineage>
</organism>
<evidence type="ECO:0000256" key="8">
    <source>
        <dbReference type="ARBA" id="ARBA00023163"/>
    </source>
</evidence>
<feature type="DNA-binding region" description="Fork-head" evidence="10">
    <location>
        <begin position="144"/>
        <end position="220"/>
    </location>
</feature>
<evidence type="ECO:0000256" key="9">
    <source>
        <dbReference type="ARBA" id="ARBA00023242"/>
    </source>
</evidence>
<sequence length="252" mass="29231">LLHAQRPVPSSPALSPGHSSSFSFTFTLFLQSLRCQNKSYICFICSYFIFLLYGPLWFLIMLVLLISFCSFMSSGSRDDHVATHVLYGHGVCNWPGCESVCENFSQFIKHINSEHTLDDRSTAQCRVQMQVVQQLELQVGKNPLLKISIYQNVKRRIHQSYGSSDMQLTLNEIYNWFTRTFAYFRRNAATWKNAVRHNLSLHKCFVRVENVKGAVWTVDEVEYQRRRSQKITGYKRSLPVHHSAGFRVSVYI</sequence>
<keyword evidence="3" id="KW-0479">Metal-binding</keyword>
<dbReference type="InterPro" id="IPR050998">
    <property type="entry name" value="FOXP"/>
</dbReference>
<dbReference type="SMART" id="SM00339">
    <property type="entry name" value="FH"/>
    <property type="match status" value="1"/>
</dbReference>
<name>A0A7N8XL13_9TELE</name>
<keyword evidence="2" id="KW-0678">Repressor</keyword>
<dbReference type="PRINTS" id="PR00053">
    <property type="entry name" value="FORKHEAD"/>
</dbReference>
<evidence type="ECO:0000256" key="5">
    <source>
        <dbReference type="ARBA" id="ARBA00022833"/>
    </source>
</evidence>
<dbReference type="Pfam" id="PF16159">
    <property type="entry name" value="FOXP-CC"/>
    <property type="match status" value="1"/>
</dbReference>
<feature type="transmembrane region" description="Helical" evidence="11">
    <location>
        <begin position="40"/>
        <end position="68"/>
    </location>
</feature>
<keyword evidence="11" id="KW-0472">Membrane</keyword>
<reference evidence="13" key="2">
    <citation type="submission" date="2025-09" db="UniProtKB">
        <authorList>
            <consortium name="Ensembl"/>
        </authorList>
    </citation>
    <scope>IDENTIFICATION</scope>
</reference>
<dbReference type="InterPro" id="IPR036390">
    <property type="entry name" value="WH_DNA-bd_sf"/>
</dbReference>
<dbReference type="Gene3D" id="1.20.5.340">
    <property type="match status" value="1"/>
</dbReference>
<dbReference type="Proteomes" id="UP000261640">
    <property type="component" value="Unplaced"/>
</dbReference>
<evidence type="ECO:0000256" key="1">
    <source>
        <dbReference type="ARBA" id="ARBA00004123"/>
    </source>
</evidence>
<keyword evidence="4" id="KW-0863">Zinc-finger</keyword>
<dbReference type="PROSITE" id="PS00658">
    <property type="entry name" value="FORK_HEAD_2"/>
    <property type="match status" value="1"/>
</dbReference>
<dbReference type="PROSITE" id="PS50039">
    <property type="entry name" value="FORK_HEAD_3"/>
    <property type="match status" value="1"/>
</dbReference>
<keyword evidence="6" id="KW-0805">Transcription regulation</keyword>
<keyword evidence="14" id="KW-1185">Reference proteome</keyword>
<dbReference type="GeneTree" id="ENSGT00940000159892"/>
<dbReference type="InterPro" id="IPR030456">
    <property type="entry name" value="TF_fork_head_CS_2"/>
</dbReference>
<evidence type="ECO:0000259" key="12">
    <source>
        <dbReference type="PROSITE" id="PS50039"/>
    </source>
</evidence>
<dbReference type="InterPro" id="IPR032354">
    <property type="entry name" value="FOXP-CC"/>
</dbReference>
<keyword evidence="11" id="KW-1133">Transmembrane helix</keyword>
<proteinExistence type="predicted"/>
<dbReference type="GO" id="GO:0005634">
    <property type="term" value="C:nucleus"/>
    <property type="evidence" value="ECO:0007669"/>
    <property type="project" value="UniProtKB-SubCell"/>
</dbReference>
<dbReference type="PANTHER" id="PTHR45796">
    <property type="entry name" value="FORKHEAD BOX P, ISOFORM C"/>
    <property type="match status" value="1"/>
</dbReference>
<keyword evidence="11" id="KW-0812">Transmembrane</keyword>
<evidence type="ECO:0000256" key="6">
    <source>
        <dbReference type="ARBA" id="ARBA00023015"/>
    </source>
</evidence>
<dbReference type="PANTHER" id="PTHR45796:SF1">
    <property type="entry name" value="FORKHEAD BOX PROTEIN P2"/>
    <property type="match status" value="1"/>
</dbReference>
<evidence type="ECO:0000256" key="2">
    <source>
        <dbReference type="ARBA" id="ARBA00022491"/>
    </source>
</evidence>
<evidence type="ECO:0000256" key="3">
    <source>
        <dbReference type="ARBA" id="ARBA00022723"/>
    </source>
</evidence>
<keyword evidence="9 10" id="KW-0539">Nucleus</keyword>
<dbReference type="Pfam" id="PF00250">
    <property type="entry name" value="Forkhead"/>
    <property type="match status" value="1"/>
</dbReference>
<evidence type="ECO:0000256" key="10">
    <source>
        <dbReference type="PROSITE-ProRule" id="PRU00089"/>
    </source>
</evidence>
<keyword evidence="7 10" id="KW-0238">DNA-binding</keyword>
<dbReference type="Gene3D" id="1.10.10.10">
    <property type="entry name" value="Winged helix-like DNA-binding domain superfamily/Winged helix DNA-binding domain"/>
    <property type="match status" value="1"/>
</dbReference>
<evidence type="ECO:0000313" key="13">
    <source>
        <dbReference type="Ensembl" id="ENSMAMP00000051891.1"/>
    </source>
</evidence>
<feature type="domain" description="Fork-head" evidence="12">
    <location>
        <begin position="144"/>
        <end position="220"/>
    </location>
</feature>
<protein>
    <recommendedName>
        <fullName evidence="12">Fork-head domain-containing protein</fullName>
    </recommendedName>
</protein>
<keyword evidence="5" id="KW-0862">Zinc</keyword>
<evidence type="ECO:0000256" key="7">
    <source>
        <dbReference type="ARBA" id="ARBA00023125"/>
    </source>
</evidence>
<dbReference type="SUPFAM" id="SSF46785">
    <property type="entry name" value="Winged helix' DNA-binding domain"/>
    <property type="match status" value="1"/>
</dbReference>
<dbReference type="InterPro" id="IPR036388">
    <property type="entry name" value="WH-like_DNA-bd_sf"/>
</dbReference>